<name>A0ACC0TWX6_9AGAM</name>
<keyword evidence="2" id="KW-1185">Reference proteome</keyword>
<dbReference type="EMBL" id="JAGFNK010000422">
    <property type="protein sequence ID" value="KAI9450588.1"/>
    <property type="molecule type" value="Genomic_DNA"/>
</dbReference>
<comment type="caution">
    <text evidence="1">The sequence shown here is derived from an EMBL/GenBank/DDBJ whole genome shotgun (WGS) entry which is preliminary data.</text>
</comment>
<accession>A0ACC0TWX6</accession>
<reference evidence="1" key="1">
    <citation type="submission" date="2021-03" db="EMBL/GenBank/DDBJ databases">
        <title>Evolutionary priming and transition to the ectomycorrhizal habit in an iconic lineage of mushroom-forming fungi: is preadaptation a requirement?</title>
        <authorList>
            <consortium name="DOE Joint Genome Institute"/>
            <person name="Looney B.P."/>
            <person name="Miyauchi S."/>
            <person name="Morin E."/>
            <person name="Drula E."/>
            <person name="Courty P.E."/>
            <person name="Chicoki N."/>
            <person name="Fauchery L."/>
            <person name="Kohler A."/>
            <person name="Kuo A."/>
            <person name="LaButti K."/>
            <person name="Pangilinan J."/>
            <person name="Lipzen A."/>
            <person name="Riley R."/>
            <person name="Andreopoulos W."/>
            <person name="He G."/>
            <person name="Johnson J."/>
            <person name="Barry K.W."/>
            <person name="Grigoriev I.V."/>
            <person name="Nagy L."/>
            <person name="Hibbett D."/>
            <person name="Henrissat B."/>
            <person name="Matheny P.B."/>
            <person name="Labbe J."/>
            <person name="Martin A.F."/>
        </authorList>
    </citation>
    <scope>NUCLEOTIDE SEQUENCE</scope>
    <source>
        <strain evidence="1">BPL698</strain>
    </source>
</reference>
<sequence length="285" mass="30421">SCAPSVSSHLSYPAPEPEPPTSASLPSSPPPRELLKNRLYVGNLHPTVNEHTLIQVFSKFGKLTRLDYLFHKTGALRGKPRSYAFVEYANDADAAAALAAANGKLLRGRNITVTYAHHAPLDAHMHTSSGSTSRRASQQAASQHHQHSDARRPTTLSLLKSAPTTRSRTDDKIAQMEAKLLQLSQASPTGTEPPASAHPSLPAKPGIHPQSISTAPAKAVPAPTPRIKPPLPRVSRPPSPPRLTPATGPILRPTMSRKSNAGLKGVKIVRRKDKAKVEGTGEDSS</sequence>
<evidence type="ECO:0000313" key="1">
    <source>
        <dbReference type="EMBL" id="KAI9450588.1"/>
    </source>
</evidence>
<dbReference type="Proteomes" id="UP001207468">
    <property type="component" value="Unassembled WGS sequence"/>
</dbReference>
<feature type="non-terminal residue" evidence="1">
    <location>
        <position position="1"/>
    </location>
</feature>
<protein>
    <submittedName>
        <fullName evidence="1">RNA-binding domain-containing protein</fullName>
    </submittedName>
</protein>
<organism evidence="1 2">
    <name type="scientific">Russula earlei</name>
    <dbReference type="NCBI Taxonomy" id="71964"/>
    <lineage>
        <taxon>Eukaryota</taxon>
        <taxon>Fungi</taxon>
        <taxon>Dikarya</taxon>
        <taxon>Basidiomycota</taxon>
        <taxon>Agaricomycotina</taxon>
        <taxon>Agaricomycetes</taxon>
        <taxon>Russulales</taxon>
        <taxon>Russulaceae</taxon>
        <taxon>Russula</taxon>
    </lineage>
</organism>
<gene>
    <name evidence="1" type="ORF">F5148DRAFT_585761</name>
</gene>
<evidence type="ECO:0000313" key="2">
    <source>
        <dbReference type="Proteomes" id="UP001207468"/>
    </source>
</evidence>
<proteinExistence type="predicted"/>